<organism evidence="4 5">
    <name type="scientific">Rhizophagus irregularis</name>
    <dbReference type="NCBI Taxonomy" id="588596"/>
    <lineage>
        <taxon>Eukaryota</taxon>
        <taxon>Fungi</taxon>
        <taxon>Fungi incertae sedis</taxon>
        <taxon>Mucoromycota</taxon>
        <taxon>Glomeromycotina</taxon>
        <taxon>Glomeromycetes</taxon>
        <taxon>Glomerales</taxon>
        <taxon>Glomeraceae</taxon>
        <taxon>Rhizophagus</taxon>
    </lineage>
</organism>
<dbReference type="Proteomes" id="UP000232722">
    <property type="component" value="Unassembled WGS sequence"/>
</dbReference>
<evidence type="ECO:0000256" key="3">
    <source>
        <dbReference type="SAM" id="Phobius"/>
    </source>
</evidence>
<evidence type="ECO:0000313" key="4">
    <source>
        <dbReference type="EMBL" id="PKC01515.1"/>
    </source>
</evidence>
<sequence>MLSFKLINNQDLVLISRKGIFIFTINEDGIRLRYFWNNDEWNDIYKKFFVKFIEKHGEIHDNNFTSFTNKHYKPLIGRILKNEFDDSKHSIPLQKFIDEWDKKEIIEYVINDKFVSPKFGTEMLKIAIKKKCHDAVRQIIGSNQGYSENYMTIISLNLAELCDYYSDYIITYILRTSIMLSPYCNIIGNSKNTSLHSHVIYIKESNMDNIIFKFISELYNGLIRYLRIKEEIQTVSFIVPFPQICVYQDNSENNDHENHEIENNNHENHDTKNNDDENHDSQNNDHENENNDHKNHDFKNNDHENRKAKKNHDIKSKMITLLKNIITGLKIIMMIPKSNSIWNEFLYKPKSILFYNLDSNHFYNWWNFAAIIDFKVFESFGIYFAIIIGVVKKVFPFLVVLLFIVLGYAQAFFIVLRSNSINDDNDPRNVATKYVFVNPDGTITVYNLLTGDSGSLLSFTYREHSIMTILLTVFNYPPFISKKLRELVAFSDDNNKLEKKIDQLTKQNIEFKEDLIKQNVELKQQLERIINYIGVEQG</sequence>
<evidence type="ECO:0000256" key="1">
    <source>
        <dbReference type="SAM" id="Coils"/>
    </source>
</evidence>
<feature type="coiled-coil region" evidence="1">
    <location>
        <begin position="480"/>
        <end position="532"/>
    </location>
</feature>
<feature type="transmembrane region" description="Helical" evidence="3">
    <location>
        <begin position="394"/>
        <end position="416"/>
    </location>
</feature>
<keyword evidence="3" id="KW-0812">Transmembrane</keyword>
<proteinExistence type="predicted"/>
<evidence type="ECO:0008006" key="6">
    <source>
        <dbReference type="Google" id="ProtNLM"/>
    </source>
</evidence>
<dbReference type="AlphaFoldDB" id="A0A2N0P3W7"/>
<dbReference type="VEuPathDB" id="FungiDB:RhiirFUN_007057"/>
<dbReference type="VEuPathDB" id="FungiDB:RhiirA1_541480"/>
<comment type="caution">
    <text evidence="4">The sequence shown here is derived from an EMBL/GenBank/DDBJ whole genome shotgun (WGS) entry which is preliminary data.</text>
</comment>
<evidence type="ECO:0000256" key="2">
    <source>
        <dbReference type="SAM" id="MobiDB-lite"/>
    </source>
</evidence>
<dbReference type="EMBL" id="LLXJ01001586">
    <property type="protein sequence ID" value="PKC01515.1"/>
    <property type="molecule type" value="Genomic_DNA"/>
</dbReference>
<feature type="compositionally biased region" description="Basic and acidic residues" evidence="2">
    <location>
        <begin position="253"/>
        <end position="310"/>
    </location>
</feature>
<protein>
    <recommendedName>
        <fullName evidence="6">Ion transport domain-containing protein</fullName>
    </recommendedName>
</protein>
<keyword evidence="1" id="KW-0175">Coiled coil</keyword>
<reference evidence="4 5" key="1">
    <citation type="submission" date="2016-04" db="EMBL/GenBank/DDBJ databases">
        <title>Genome analyses suggest a sexual origin of heterokaryosis in a supposedly ancient asexual fungus.</title>
        <authorList>
            <person name="Ropars J."/>
            <person name="Sedzielewska K."/>
            <person name="Noel J."/>
            <person name="Charron P."/>
            <person name="Farinelli L."/>
            <person name="Marton T."/>
            <person name="Kruger M."/>
            <person name="Pelin A."/>
            <person name="Brachmann A."/>
            <person name="Corradi N."/>
        </authorList>
    </citation>
    <scope>NUCLEOTIDE SEQUENCE [LARGE SCALE GENOMIC DNA]</scope>
    <source>
        <strain evidence="4 5">A5</strain>
    </source>
</reference>
<evidence type="ECO:0000313" key="5">
    <source>
        <dbReference type="Proteomes" id="UP000232722"/>
    </source>
</evidence>
<keyword evidence="3" id="KW-1133">Transmembrane helix</keyword>
<dbReference type="VEuPathDB" id="FungiDB:FUN_019815"/>
<name>A0A2N0P3W7_9GLOM</name>
<gene>
    <name evidence="4" type="ORF">RhiirA5_504575</name>
</gene>
<accession>A0A2N0P3W7</accession>
<feature type="transmembrane region" description="Helical" evidence="3">
    <location>
        <begin position="365"/>
        <end position="387"/>
    </location>
</feature>
<reference evidence="4 5" key="2">
    <citation type="submission" date="2017-09" db="EMBL/GenBank/DDBJ databases">
        <title>Extensive intraspecific genome diversity in a model arbuscular mycorrhizal fungus.</title>
        <authorList>
            <person name="Chen E.C."/>
            <person name="Morin E."/>
            <person name="Beaudet D."/>
            <person name="Noel J."/>
            <person name="Ndikumana S."/>
            <person name="Charron P."/>
            <person name="St-Onge C."/>
            <person name="Giorgi J."/>
            <person name="Grigoriev I.V."/>
            <person name="Roux C."/>
            <person name="Martin F.M."/>
            <person name="Corradi N."/>
        </authorList>
    </citation>
    <scope>NUCLEOTIDE SEQUENCE [LARGE SCALE GENOMIC DNA]</scope>
    <source>
        <strain evidence="4 5">A5</strain>
    </source>
</reference>
<feature type="region of interest" description="Disordered" evidence="2">
    <location>
        <begin position="252"/>
        <end position="310"/>
    </location>
</feature>
<keyword evidence="3" id="KW-0472">Membrane</keyword>